<feature type="coiled-coil region" evidence="1">
    <location>
        <begin position="40"/>
        <end position="70"/>
    </location>
</feature>
<dbReference type="RefSeq" id="WP_025251260.1">
    <property type="nucleotide sequence ID" value="NZ_CP006934.1"/>
</dbReference>
<evidence type="ECO:0000313" key="2">
    <source>
        <dbReference type="EMBL" id="AHI54122.1"/>
    </source>
</evidence>
<proteinExistence type="predicted"/>
<protein>
    <submittedName>
        <fullName evidence="2">Uncharacterized protein</fullName>
    </submittedName>
</protein>
<accession>W6AAN6</accession>
<dbReference type="HOGENOM" id="CLU_764844_0_0_14"/>
<gene>
    <name evidence="2" type="ORF">SSABA_v1c07200</name>
</gene>
<keyword evidence="3" id="KW-1185">Reference proteome</keyword>
<keyword evidence="1" id="KW-0175">Coiled coil</keyword>
<dbReference type="OrthoDB" id="387818at2"/>
<organism evidence="2 3">
    <name type="scientific">Spiroplasma sabaudiense Ar-1343</name>
    <dbReference type="NCBI Taxonomy" id="1276257"/>
    <lineage>
        <taxon>Bacteria</taxon>
        <taxon>Bacillati</taxon>
        <taxon>Mycoplasmatota</taxon>
        <taxon>Mollicutes</taxon>
        <taxon>Entomoplasmatales</taxon>
        <taxon>Spiroplasmataceae</taxon>
        <taxon>Spiroplasma</taxon>
    </lineage>
</organism>
<dbReference type="PATRIC" id="fig|1276257.3.peg.732"/>
<reference evidence="2 3" key="1">
    <citation type="journal article" date="2014" name="Genome Biol. Evol.">
        <title>Molecular evolution of the substrate utilization strategies and putative virulence factors in mosquito-associated Spiroplasma species.</title>
        <authorList>
            <person name="Chang T.H."/>
            <person name="Lo W.S."/>
            <person name="Ku C."/>
            <person name="Chen L.L."/>
            <person name="Kuo C.H."/>
        </authorList>
    </citation>
    <scope>NUCLEOTIDE SEQUENCE [LARGE SCALE GENOMIC DNA]</scope>
    <source>
        <strain evidence="2">Ar-1343</strain>
    </source>
</reference>
<evidence type="ECO:0000256" key="1">
    <source>
        <dbReference type="SAM" id="Coils"/>
    </source>
</evidence>
<dbReference type="STRING" id="1276257.SSABA_v1c07200"/>
<dbReference type="Proteomes" id="UP000019265">
    <property type="component" value="Chromosome"/>
</dbReference>
<dbReference type="AlphaFoldDB" id="W6AAN6"/>
<evidence type="ECO:0000313" key="3">
    <source>
        <dbReference type="Proteomes" id="UP000019265"/>
    </source>
</evidence>
<dbReference type="KEGG" id="ssab:SSABA_v1c07200"/>
<dbReference type="eggNOG" id="ENOG5030SC3">
    <property type="taxonomic scope" value="Bacteria"/>
</dbReference>
<name>W6AAN6_9MOLU</name>
<sequence length="363" mass="41782">MSKSAKEVLLDYQKKVKHISKDINFLIKFIEKIISECKEIDNSEIYHEELNRLINELKNKENDLNENAFEKIISKDVHTATETLKEINAYLNRQINEVALIKAAALDLKQQVLNGELTRMKTAFQETTFSNYQNQVSEFLNQLKDADQIAFAQEYIKTNEQILRNLNSKEFGDKIIEKIEKHESEAATRFNRVVQSQLQQYENDQDLINLIKEVAESQKSSLGNGDIEAKITDFLSKSEFAVASEVVRKEVITKIIKGIRAVGFHVNKEDVTKINDGKKVMIFAQKPTGETAQFAVDLDGSYIYNFEGYEGREHDYDTDNFIQKLRDFGLATSDEFETVYRQPKFVAKSAIPDIKLKNSKKIK</sequence>
<dbReference type="EMBL" id="CP006934">
    <property type="protein sequence ID" value="AHI54122.1"/>
    <property type="molecule type" value="Genomic_DNA"/>
</dbReference>